<accession>K0Q0V1</accession>
<comment type="caution">
    <text evidence="2">The sequence shown here is derived from an EMBL/GenBank/DDBJ whole genome shotgun (WGS) entry which is preliminary data.</text>
</comment>
<protein>
    <recommendedName>
        <fullName evidence="1">eCIS core domain-containing protein</fullName>
    </recommendedName>
</protein>
<gene>
    <name evidence="2" type="ORF">BN77_3181</name>
</gene>
<reference evidence="2 3" key="1">
    <citation type="journal article" date="2013" name="Genome Announc.">
        <title>Draft Genome Sequence of Rhizobium mesoamericanum STM3625, a Nitrogen-Fixing Symbiont of Mimosa pudica Isolated in French Guiana (South America).</title>
        <authorList>
            <person name="Moulin L."/>
            <person name="Mornico D."/>
            <person name="Melkonian R."/>
            <person name="Klonowska A."/>
        </authorList>
    </citation>
    <scope>NUCLEOTIDE SEQUENCE [LARGE SCALE GENOMIC DNA]</scope>
    <source>
        <strain evidence="2 3">STM3625</strain>
    </source>
</reference>
<dbReference type="RefSeq" id="WP_007533257.1">
    <property type="nucleotide sequence ID" value="NZ_HF536772.1"/>
</dbReference>
<evidence type="ECO:0000259" key="1">
    <source>
        <dbReference type="Pfam" id="PF13699"/>
    </source>
</evidence>
<proteinExistence type="predicted"/>
<dbReference type="HOGENOM" id="CLU_1169924_0_0_5"/>
<dbReference type="InterPro" id="IPR025295">
    <property type="entry name" value="eCIS_core_dom"/>
</dbReference>
<dbReference type="Pfam" id="PF13699">
    <property type="entry name" value="eCIS_core"/>
    <property type="match status" value="1"/>
</dbReference>
<dbReference type="AlphaFoldDB" id="K0Q0V1"/>
<dbReference type="Proteomes" id="UP000009319">
    <property type="component" value="Unassembled WGS sequence"/>
</dbReference>
<dbReference type="EMBL" id="CANI01000020">
    <property type="protein sequence ID" value="CCM75994.1"/>
    <property type="molecule type" value="Genomic_DNA"/>
</dbReference>
<dbReference type="PROSITE" id="PS51257">
    <property type="entry name" value="PROKAR_LIPOPROTEIN"/>
    <property type="match status" value="1"/>
</dbReference>
<dbReference type="eggNOG" id="ENOG50332E8">
    <property type="taxonomic scope" value="Bacteria"/>
</dbReference>
<evidence type="ECO:0000313" key="3">
    <source>
        <dbReference type="Proteomes" id="UP000009319"/>
    </source>
</evidence>
<organism evidence="2 3">
    <name type="scientific">Rhizobium mesoamericanum STM3625</name>
    <dbReference type="NCBI Taxonomy" id="1211777"/>
    <lineage>
        <taxon>Bacteria</taxon>
        <taxon>Pseudomonadati</taxon>
        <taxon>Pseudomonadota</taxon>
        <taxon>Alphaproteobacteria</taxon>
        <taxon>Hyphomicrobiales</taxon>
        <taxon>Rhizobiaceae</taxon>
        <taxon>Rhizobium/Agrobacterium group</taxon>
        <taxon>Rhizobium</taxon>
    </lineage>
</organism>
<feature type="domain" description="eCIS core" evidence="1">
    <location>
        <begin position="105"/>
        <end position="183"/>
    </location>
</feature>
<evidence type="ECO:0000313" key="2">
    <source>
        <dbReference type="EMBL" id="CCM75994.1"/>
    </source>
</evidence>
<name>K0Q0V1_9HYPH</name>
<sequence length="237" mass="25302">MPVRPFTIAAVPGHFFSTVVVGLILTANTGVYACNNQSVTGMTGSPSGLQQQTEHELRAPSRAISGAIYDIARALNELQAGKLTGPVLESVLVQSHKVAKKGSLPIPPDIRRQLTGYSTEDSMNRVRYRVGASGSLNLATLSEQVGLADAVTLIDVIVFRDAIGAATVSLWAHELTHVDQFREWGVHGFAVRYAQNWQAVEAPAYSKGDGFAAWLLSRQTANVATSACVAREGSAVR</sequence>
<keyword evidence="3" id="KW-1185">Reference proteome</keyword>